<organism evidence="1 2">
    <name type="scientific">Dermatophagoides farinae</name>
    <name type="common">American house dust mite</name>
    <dbReference type="NCBI Taxonomy" id="6954"/>
    <lineage>
        <taxon>Eukaryota</taxon>
        <taxon>Metazoa</taxon>
        <taxon>Ecdysozoa</taxon>
        <taxon>Arthropoda</taxon>
        <taxon>Chelicerata</taxon>
        <taxon>Arachnida</taxon>
        <taxon>Acari</taxon>
        <taxon>Acariformes</taxon>
        <taxon>Sarcoptiformes</taxon>
        <taxon>Astigmata</taxon>
        <taxon>Psoroptidia</taxon>
        <taxon>Analgoidea</taxon>
        <taxon>Pyroglyphidae</taxon>
        <taxon>Dermatophagoidinae</taxon>
        <taxon>Dermatophagoides</taxon>
    </lineage>
</organism>
<gene>
    <name evidence="1" type="ORF">DERF_010470</name>
</gene>
<dbReference type="AlphaFoldDB" id="A0A922L3K4"/>
<keyword evidence="2" id="KW-1185">Reference proteome</keyword>
<name>A0A922L3K4_DERFA</name>
<reference evidence="1" key="1">
    <citation type="submission" date="2013-05" db="EMBL/GenBank/DDBJ databases">
        <authorList>
            <person name="Yim A.K.Y."/>
            <person name="Chan T.F."/>
            <person name="Ji K.M."/>
            <person name="Liu X.Y."/>
            <person name="Zhou J.W."/>
            <person name="Li R.Q."/>
            <person name="Yang K.Y."/>
            <person name="Li J."/>
            <person name="Li M."/>
            <person name="Law P.T.W."/>
            <person name="Wu Y.L."/>
            <person name="Cai Z.L."/>
            <person name="Qin H."/>
            <person name="Bao Y."/>
            <person name="Leung R.K.K."/>
            <person name="Ng P.K.S."/>
            <person name="Zou J."/>
            <person name="Zhong X.J."/>
            <person name="Ran P.X."/>
            <person name="Zhong N.S."/>
            <person name="Liu Z.G."/>
            <person name="Tsui S.K.W."/>
        </authorList>
    </citation>
    <scope>NUCLEOTIDE SEQUENCE</scope>
    <source>
        <strain evidence="1">Derf</strain>
        <tissue evidence="1">Whole organism</tissue>
    </source>
</reference>
<accession>A0A922L3K4</accession>
<evidence type="ECO:0000313" key="2">
    <source>
        <dbReference type="Proteomes" id="UP000790347"/>
    </source>
</evidence>
<protein>
    <submittedName>
        <fullName evidence="1">Uncharacterized protein</fullName>
    </submittedName>
</protein>
<dbReference type="EMBL" id="ASGP02000004">
    <property type="protein sequence ID" value="KAH9512061.1"/>
    <property type="molecule type" value="Genomic_DNA"/>
</dbReference>
<reference evidence="1" key="2">
    <citation type="journal article" date="2022" name="Res Sq">
        <title>Comparative Genomics Reveals Insights into the Divergent Evolution of Astigmatic Mites and Household Pest Adaptations.</title>
        <authorList>
            <person name="Xiong Q."/>
            <person name="Wan A.T.-Y."/>
            <person name="Liu X.-Y."/>
            <person name="Fung C.S.-H."/>
            <person name="Xiao X."/>
            <person name="Malainual N."/>
            <person name="Hou J."/>
            <person name="Wang L."/>
            <person name="Wang M."/>
            <person name="Yang K."/>
            <person name="Cui Y."/>
            <person name="Leung E."/>
            <person name="Nong W."/>
            <person name="Shin S.-K."/>
            <person name="Au S."/>
            <person name="Jeong K.Y."/>
            <person name="Chew F.T."/>
            <person name="Hui J."/>
            <person name="Leung T.F."/>
            <person name="Tungtrongchitr A."/>
            <person name="Zhong N."/>
            <person name="Liu Z."/>
            <person name="Tsui S."/>
        </authorList>
    </citation>
    <scope>NUCLEOTIDE SEQUENCE</scope>
    <source>
        <strain evidence="1">Derf</strain>
        <tissue evidence="1">Whole organism</tissue>
    </source>
</reference>
<sequence>MKITIIDPQSNIEHGRFMEIFFLIDRSTIIVPIAHKKVLSIIHSAMHNRSPTRPPPSPKMNFL</sequence>
<dbReference type="Proteomes" id="UP000790347">
    <property type="component" value="Unassembled WGS sequence"/>
</dbReference>
<comment type="caution">
    <text evidence="1">The sequence shown here is derived from an EMBL/GenBank/DDBJ whole genome shotgun (WGS) entry which is preliminary data.</text>
</comment>
<evidence type="ECO:0000313" key="1">
    <source>
        <dbReference type="EMBL" id="KAH9512061.1"/>
    </source>
</evidence>
<proteinExistence type="predicted"/>